<dbReference type="Pfam" id="PF25932">
    <property type="entry name" value="DUF7977"/>
    <property type="match status" value="1"/>
</dbReference>
<dbReference type="InterPro" id="IPR058283">
    <property type="entry name" value="DUF7977"/>
</dbReference>
<proteinExistence type="predicted"/>
<gene>
    <name evidence="3" type="ORF">GCM10009037_07960</name>
</gene>
<dbReference type="OrthoDB" id="257503at2157"/>
<comment type="caution">
    <text evidence="3">The sequence shown here is derived from an EMBL/GenBank/DDBJ whole genome shotgun (WGS) entry which is preliminary data.</text>
</comment>
<evidence type="ECO:0000256" key="2">
    <source>
        <dbReference type="SAM" id="Phobius"/>
    </source>
</evidence>
<dbReference type="EMBL" id="BMPF01000001">
    <property type="protein sequence ID" value="GGL26718.1"/>
    <property type="molecule type" value="Genomic_DNA"/>
</dbReference>
<reference evidence="3 4" key="1">
    <citation type="journal article" date="2019" name="Int. J. Syst. Evol. Microbiol.">
        <title>The Global Catalogue of Microorganisms (GCM) 10K type strain sequencing project: providing services to taxonomists for standard genome sequencing and annotation.</title>
        <authorList>
            <consortium name="The Broad Institute Genomics Platform"/>
            <consortium name="The Broad Institute Genome Sequencing Center for Infectious Disease"/>
            <person name="Wu L."/>
            <person name="Ma J."/>
        </authorList>
    </citation>
    <scope>NUCLEOTIDE SEQUENCE [LARGE SCALE GENOMIC DNA]</scope>
    <source>
        <strain evidence="3 4">JCM 19585</strain>
    </source>
</reference>
<feature type="region of interest" description="Disordered" evidence="1">
    <location>
        <begin position="1"/>
        <end position="22"/>
    </location>
</feature>
<evidence type="ECO:0000256" key="1">
    <source>
        <dbReference type="SAM" id="MobiDB-lite"/>
    </source>
</evidence>
<keyword evidence="2" id="KW-0472">Membrane</keyword>
<keyword evidence="2" id="KW-1133">Transmembrane helix</keyword>
<feature type="transmembrane region" description="Helical" evidence="2">
    <location>
        <begin position="61"/>
        <end position="79"/>
    </location>
</feature>
<evidence type="ECO:0000313" key="3">
    <source>
        <dbReference type="EMBL" id="GGL26718.1"/>
    </source>
</evidence>
<organism evidence="3 4">
    <name type="scientific">Halarchaeum grantii</name>
    <dbReference type="NCBI Taxonomy" id="1193105"/>
    <lineage>
        <taxon>Archaea</taxon>
        <taxon>Methanobacteriati</taxon>
        <taxon>Methanobacteriota</taxon>
        <taxon>Stenosarchaea group</taxon>
        <taxon>Halobacteria</taxon>
        <taxon>Halobacteriales</taxon>
        <taxon>Halobacteriaceae</taxon>
    </lineage>
</organism>
<name>A0A830F068_9EURY</name>
<feature type="transmembrane region" description="Helical" evidence="2">
    <location>
        <begin position="29"/>
        <end position="49"/>
    </location>
</feature>
<dbReference type="AlphaFoldDB" id="A0A830F068"/>
<keyword evidence="2" id="KW-0812">Transmembrane</keyword>
<evidence type="ECO:0000313" key="4">
    <source>
        <dbReference type="Proteomes" id="UP000628840"/>
    </source>
</evidence>
<sequence length="84" mass="8765">MASDAADTYVHEPANPDSDADGLSERQSWILVGVVAFAGIVAPAVVYAWPPAFLGFENAYMAAAMVPALILAVAALWSVQASRT</sequence>
<protein>
    <submittedName>
        <fullName evidence="3">Uncharacterized protein</fullName>
    </submittedName>
</protein>
<keyword evidence="4" id="KW-1185">Reference proteome</keyword>
<dbReference type="RefSeq" id="WP_188879295.1">
    <property type="nucleotide sequence ID" value="NZ_BMPF01000001.1"/>
</dbReference>
<accession>A0A830F068</accession>
<dbReference type="Proteomes" id="UP000628840">
    <property type="component" value="Unassembled WGS sequence"/>
</dbReference>